<dbReference type="EMBL" id="JAUHHV010000003">
    <property type="protein sequence ID" value="KAK1431201.1"/>
    <property type="molecule type" value="Genomic_DNA"/>
</dbReference>
<dbReference type="AlphaFoldDB" id="A0AAD8L1Q1"/>
<gene>
    <name evidence="1" type="ORF">QVD17_14492</name>
</gene>
<accession>A0AAD8L1Q1</accession>
<proteinExistence type="predicted"/>
<reference evidence="1" key="1">
    <citation type="journal article" date="2023" name="bioRxiv">
        <title>Improved chromosome-level genome assembly for marigold (Tagetes erecta).</title>
        <authorList>
            <person name="Jiang F."/>
            <person name="Yuan L."/>
            <person name="Wang S."/>
            <person name="Wang H."/>
            <person name="Xu D."/>
            <person name="Wang A."/>
            <person name="Fan W."/>
        </authorList>
    </citation>
    <scope>NUCLEOTIDE SEQUENCE</scope>
    <source>
        <strain evidence="1">WSJ</strain>
        <tissue evidence="1">Leaf</tissue>
    </source>
</reference>
<comment type="caution">
    <text evidence="1">The sequence shown here is derived from an EMBL/GenBank/DDBJ whole genome shotgun (WGS) entry which is preliminary data.</text>
</comment>
<name>A0AAD8L1Q1_TARER</name>
<keyword evidence="2" id="KW-1185">Reference proteome</keyword>
<dbReference type="Proteomes" id="UP001229421">
    <property type="component" value="Unassembled WGS sequence"/>
</dbReference>
<evidence type="ECO:0000313" key="2">
    <source>
        <dbReference type="Proteomes" id="UP001229421"/>
    </source>
</evidence>
<organism evidence="1 2">
    <name type="scientific">Tagetes erecta</name>
    <name type="common">African marigold</name>
    <dbReference type="NCBI Taxonomy" id="13708"/>
    <lineage>
        <taxon>Eukaryota</taxon>
        <taxon>Viridiplantae</taxon>
        <taxon>Streptophyta</taxon>
        <taxon>Embryophyta</taxon>
        <taxon>Tracheophyta</taxon>
        <taxon>Spermatophyta</taxon>
        <taxon>Magnoliopsida</taxon>
        <taxon>eudicotyledons</taxon>
        <taxon>Gunneridae</taxon>
        <taxon>Pentapetalae</taxon>
        <taxon>asterids</taxon>
        <taxon>campanulids</taxon>
        <taxon>Asterales</taxon>
        <taxon>Asteraceae</taxon>
        <taxon>Asteroideae</taxon>
        <taxon>Heliantheae alliance</taxon>
        <taxon>Tageteae</taxon>
        <taxon>Tagetes</taxon>
    </lineage>
</organism>
<protein>
    <submittedName>
        <fullName evidence="1">Uncharacterized protein</fullName>
    </submittedName>
</protein>
<evidence type="ECO:0000313" key="1">
    <source>
        <dbReference type="EMBL" id="KAK1431201.1"/>
    </source>
</evidence>
<sequence length="147" mass="16744">MTPRKNRINENSPDASPWPVRNFARRALGVGTQPARKTEYGSTSLEYFMTPRKNWINENSPGASPRPVHNFARRALGVVLETSLEYFMTPRKNRINENSPGAFSWPNWINENSPDASPWPVRIFARRALGIGTHPARKTEYGSVHRI</sequence>